<dbReference type="Pfam" id="PF13473">
    <property type="entry name" value="Cupredoxin_1"/>
    <property type="match status" value="1"/>
</dbReference>
<evidence type="ECO:0000313" key="3">
    <source>
        <dbReference type="EMBL" id="OSJ21035.1"/>
    </source>
</evidence>
<sequence>MYVLTMSRKLVFATLCTAMLPFSTASAQQATEIQISYSNGQFQPREVRAPADKPVLFRIRNLEGKAMEFESTSLRVEKVVAAKSQGVINVRPLKPGHYEFYDDFNESARGVLVVE</sequence>
<reference evidence="3 4" key="1">
    <citation type="submission" date="2017-03" db="EMBL/GenBank/DDBJ databases">
        <title>Whole genome sequences of fourteen strains of Bradyrhizobium canariense and one strain of Bradyrhizobium japonicum isolated from Lupinus (Papilionoideae: Genisteae) species in Algeria.</title>
        <authorList>
            <person name="Crovadore J."/>
            <person name="Chekireb D."/>
            <person name="Brachmann A."/>
            <person name="Chablais R."/>
            <person name="Cochard B."/>
            <person name="Lefort F."/>
        </authorList>
    </citation>
    <scope>NUCLEOTIDE SEQUENCE [LARGE SCALE GENOMIC DNA]</scope>
    <source>
        <strain evidence="3 4">UBMAN05</strain>
    </source>
</reference>
<name>A0ABX3WSH9_9BRAD</name>
<dbReference type="Proteomes" id="UP000193884">
    <property type="component" value="Unassembled WGS sequence"/>
</dbReference>
<dbReference type="EMBL" id="NAFK01000177">
    <property type="protein sequence ID" value="OSJ21035.1"/>
    <property type="molecule type" value="Genomic_DNA"/>
</dbReference>
<evidence type="ECO:0000313" key="4">
    <source>
        <dbReference type="Proteomes" id="UP000193884"/>
    </source>
</evidence>
<accession>A0ABX3WSH9</accession>
<feature type="signal peptide" evidence="1">
    <location>
        <begin position="1"/>
        <end position="27"/>
    </location>
</feature>
<dbReference type="Gene3D" id="2.60.40.420">
    <property type="entry name" value="Cupredoxins - blue copper proteins"/>
    <property type="match status" value="1"/>
</dbReference>
<protein>
    <submittedName>
        <fullName evidence="3">Cupredoxin</fullName>
    </submittedName>
</protein>
<dbReference type="InterPro" id="IPR008972">
    <property type="entry name" value="Cupredoxin"/>
</dbReference>
<gene>
    <name evidence="3" type="ORF">BST63_35490</name>
</gene>
<keyword evidence="4" id="KW-1185">Reference proteome</keyword>
<dbReference type="SUPFAM" id="SSF49503">
    <property type="entry name" value="Cupredoxins"/>
    <property type="match status" value="1"/>
</dbReference>
<feature type="chain" id="PRO_5045854744" evidence="1">
    <location>
        <begin position="28"/>
        <end position="115"/>
    </location>
</feature>
<comment type="caution">
    <text evidence="3">The sequence shown here is derived from an EMBL/GenBank/DDBJ whole genome shotgun (WGS) entry which is preliminary data.</text>
</comment>
<evidence type="ECO:0000256" key="1">
    <source>
        <dbReference type="SAM" id="SignalP"/>
    </source>
</evidence>
<evidence type="ECO:0000259" key="2">
    <source>
        <dbReference type="Pfam" id="PF13473"/>
    </source>
</evidence>
<proteinExistence type="predicted"/>
<keyword evidence="1" id="KW-0732">Signal</keyword>
<organism evidence="3 4">
    <name type="scientific">Bradyrhizobium canariense</name>
    <dbReference type="NCBI Taxonomy" id="255045"/>
    <lineage>
        <taxon>Bacteria</taxon>
        <taxon>Pseudomonadati</taxon>
        <taxon>Pseudomonadota</taxon>
        <taxon>Alphaproteobacteria</taxon>
        <taxon>Hyphomicrobiales</taxon>
        <taxon>Nitrobacteraceae</taxon>
        <taxon>Bradyrhizobium</taxon>
    </lineage>
</organism>
<feature type="domain" description="EfeO-type cupredoxin-like" evidence="2">
    <location>
        <begin position="14"/>
        <end position="114"/>
    </location>
</feature>
<dbReference type="InterPro" id="IPR028096">
    <property type="entry name" value="EfeO_Cupredoxin"/>
</dbReference>